<dbReference type="NCBIfam" id="TIGR01446">
    <property type="entry name" value="DnaD_dom"/>
    <property type="match status" value="1"/>
</dbReference>
<feature type="compositionally biased region" description="Basic and acidic residues" evidence="2">
    <location>
        <begin position="145"/>
        <end position="166"/>
    </location>
</feature>
<gene>
    <name evidence="4" type="ORF">K8V00_02915</name>
</gene>
<comment type="similarity">
    <text evidence="1">Belongs to the DnaB/DnaD family.</text>
</comment>
<evidence type="ECO:0000313" key="5">
    <source>
        <dbReference type="Proteomes" id="UP000707535"/>
    </source>
</evidence>
<evidence type="ECO:0000256" key="1">
    <source>
        <dbReference type="ARBA" id="ARBA00093462"/>
    </source>
</evidence>
<feature type="region of interest" description="Disordered" evidence="2">
    <location>
        <begin position="253"/>
        <end position="300"/>
    </location>
</feature>
<accession>A0A921K028</accession>
<dbReference type="Pfam" id="PF13730">
    <property type="entry name" value="HTH_36"/>
    <property type="match status" value="1"/>
</dbReference>
<dbReference type="AlphaFoldDB" id="A0A921K028"/>
<comment type="caution">
    <text evidence="4">The sequence shown here is derived from an EMBL/GenBank/DDBJ whole genome shotgun (WGS) entry which is preliminary data.</text>
</comment>
<evidence type="ECO:0000256" key="2">
    <source>
        <dbReference type="SAM" id="MobiDB-lite"/>
    </source>
</evidence>
<proteinExistence type="inferred from homology"/>
<protein>
    <submittedName>
        <fullName evidence="4">DnaD domain protein</fullName>
    </submittedName>
</protein>
<organism evidence="4 5">
    <name type="scientific">Ligilactobacillus acidipiscis</name>
    <dbReference type="NCBI Taxonomy" id="89059"/>
    <lineage>
        <taxon>Bacteria</taxon>
        <taxon>Bacillati</taxon>
        <taxon>Bacillota</taxon>
        <taxon>Bacilli</taxon>
        <taxon>Lactobacillales</taxon>
        <taxon>Lactobacillaceae</taxon>
        <taxon>Ligilactobacillus</taxon>
    </lineage>
</organism>
<dbReference type="Pfam" id="PF07261">
    <property type="entry name" value="DnaB_2"/>
    <property type="match status" value="1"/>
</dbReference>
<reference evidence="4" key="1">
    <citation type="journal article" date="2021" name="PeerJ">
        <title>Extensive microbial diversity within the chicken gut microbiome revealed by metagenomics and culture.</title>
        <authorList>
            <person name="Gilroy R."/>
            <person name="Ravi A."/>
            <person name="Getino M."/>
            <person name="Pursley I."/>
            <person name="Horton D.L."/>
            <person name="Alikhan N.F."/>
            <person name="Baker D."/>
            <person name="Gharbi K."/>
            <person name="Hall N."/>
            <person name="Watson M."/>
            <person name="Adriaenssens E.M."/>
            <person name="Foster-Nyarko E."/>
            <person name="Jarju S."/>
            <person name="Secka A."/>
            <person name="Antonio M."/>
            <person name="Oren A."/>
            <person name="Chaudhuri R.R."/>
            <person name="La Ragione R."/>
            <person name="Hildebrand F."/>
            <person name="Pallen M.J."/>
        </authorList>
    </citation>
    <scope>NUCLEOTIDE SEQUENCE</scope>
    <source>
        <strain evidence="4">CHK174-6876</strain>
    </source>
</reference>
<dbReference type="Gene3D" id="1.10.10.630">
    <property type="entry name" value="DnaD domain-like"/>
    <property type="match status" value="1"/>
</dbReference>
<reference evidence="4" key="2">
    <citation type="submission" date="2021-09" db="EMBL/GenBank/DDBJ databases">
        <authorList>
            <person name="Gilroy R."/>
        </authorList>
    </citation>
    <scope>NUCLEOTIDE SEQUENCE</scope>
    <source>
        <strain evidence="4">CHK174-6876</strain>
    </source>
</reference>
<sequence length="313" mass="36136">MSSEEQPSYFSILTANVRYDPRLKNHADEKVLFSEITALANKQGYCHASNSYFAKLYDRPVPTISKWISHLTELGYLTNILIRDGKQIKERRLFPNTTPINANDNTYSREHEGGINADVKGGINVNVKDNNTSINNTRITSSSRAAEKTAEETTENPKPKTQHSTENDPWDLWEKNWGFPNSIAQQDLMEWCQRFGNDLVYHAVEYALKSNVTAKGADRYLARVFDSYEKKQIITVTQAIEQEEQHYQQKTREFANKRQYGGKYQARQKEQLPDWAKDDHDTADQSDDEQPSPEILKKRADIERRLKESGLKK</sequence>
<feature type="compositionally biased region" description="Basic and acidic residues" evidence="2">
    <location>
        <begin position="267"/>
        <end position="283"/>
    </location>
</feature>
<dbReference type="SUPFAM" id="SSF158499">
    <property type="entry name" value="DnaD domain-like"/>
    <property type="match status" value="1"/>
</dbReference>
<dbReference type="EMBL" id="DYXG01000025">
    <property type="protein sequence ID" value="HJE96548.1"/>
    <property type="molecule type" value="Genomic_DNA"/>
</dbReference>
<evidence type="ECO:0000313" key="4">
    <source>
        <dbReference type="EMBL" id="HJE96548.1"/>
    </source>
</evidence>
<evidence type="ECO:0000259" key="3">
    <source>
        <dbReference type="Pfam" id="PF07261"/>
    </source>
</evidence>
<feature type="compositionally biased region" description="Low complexity" evidence="2">
    <location>
        <begin position="133"/>
        <end position="144"/>
    </location>
</feature>
<dbReference type="Proteomes" id="UP000707535">
    <property type="component" value="Unassembled WGS sequence"/>
</dbReference>
<dbReference type="InterPro" id="IPR034829">
    <property type="entry name" value="DnaD-like_sf"/>
</dbReference>
<feature type="domain" description="DnaB/C C-terminal" evidence="3">
    <location>
        <begin position="171"/>
        <end position="243"/>
    </location>
</feature>
<feature type="region of interest" description="Disordered" evidence="2">
    <location>
        <begin position="133"/>
        <end position="168"/>
    </location>
</feature>
<name>A0A921K028_9LACO</name>
<dbReference type="InterPro" id="IPR006343">
    <property type="entry name" value="DnaB/C_C"/>
</dbReference>